<comment type="catalytic activity">
    <reaction evidence="6">
        <text>cytidine(34) in tRNA + S-adenosyl-L-methionine = 2'-O-methylcytidine(34) in tRNA + S-adenosyl-L-homocysteine + H(+)</text>
        <dbReference type="Rhea" id="RHEA:43084"/>
        <dbReference type="Rhea" id="RHEA-COMP:10331"/>
        <dbReference type="Rhea" id="RHEA-COMP:10332"/>
        <dbReference type="ChEBI" id="CHEBI:15378"/>
        <dbReference type="ChEBI" id="CHEBI:57856"/>
        <dbReference type="ChEBI" id="CHEBI:59789"/>
        <dbReference type="ChEBI" id="CHEBI:74495"/>
        <dbReference type="ChEBI" id="CHEBI:82748"/>
        <dbReference type="EC" id="2.1.1.207"/>
    </reaction>
</comment>
<comment type="function">
    <text evidence="6">Methylates the ribose at the nucleotide 34 wobble position in the two leucyl isoacceptors tRNA(Leu)(CmAA) and tRNA(Leu)(cmnm5UmAA). Catalyzes the methyl transfer from S-adenosyl-L-methionine to the 2'-OH of the wobble nucleotide.</text>
</comment>
<proteinExistence type="inferred from homology"/>
<keyword evidence="2 6" id="KW-0489">Methyltransferase</keyword>
<dbReference type="InterPro" id="IPR016914">
    <property type="entry name" value="TrmL"/>
</dbReference>
<dbReference type="GO" id="GO:0008168">
    <property type="term" value="F:methyltransferase activity"/>
    <property type="evidence" value="ECO:0007669"/>
    <property type="project" value="UniProtKB-KW"/>
</dbReference>
<dbReference type="PANTHER" id="PTHR42971">
    <property type="entry name" value="TRNA (CYTIDINE(34)-2'-O)-METHYLTRANSFERASE"/>
    <property type="match status" value="1"/>
</dbReference>
<accession>A0ABX0XI82</accession>
<evidence type="ECO:0000256" key="2">
    <source>
        <dbReference type="ARBA" id="ARBA00022603"/>
    </source>
</evidence>
<feature type="binding site" evidence="6">
    <location>
        <position position="98"/>
    </location>
    <ligand>
        <name>S-adenosyl-L-methionine</name>
        <dbReference type="ChEBI" id="CHEBI:59789"/>
    </ligand>
</feature>
<keyword evidence="4 6" id="KW-0949">S-adenosyl-L-methionine</keyword>
<dbReference type="EC" id="2.1.1.207" evidence="6"/>
<evidence type="ECO:0000256" key="1">
    <source>
        <dbReference type="ARBA" id="ARBA00022490"/>
    </source>
</evidence>
<keyword evidence="9" id="KW-1185">Reference proteome</keyword>
<keyword evidence="5 6" id="KW-0819">tRNA processing</keyword>
<dbReference type="HAMAP" id="MF_01885">
    <property type="entry name" value="tRNA_methyltr_TrmL"/>
    <property type="match status" value="1"/>
</dbReference>
<keyword evidence="3 6" id="KW-0808">Transferase</keyword>
<dbReference type="SUPFAM" id="SSF75217">
    <property type="entry name" value="alpha/beta knot"/>
    <property type="match status" value="1"/>
</dbReference>
<dbReference type="EMBL" id="JAATJE010000001">
    <property type="protein sequence ID" value="NJC33048.1"/>
    <property type="molecule type" value="Genomic_DNA"/>
</dbReference>
<dbReference type="InterPro" id="IPR029026">
    <property type="entry name" value="tRNA_m1G_MTases_N"/>
</dbReference>
<evidence type="ECO:0000256" key="4">
    <source>
        <dbReference type="ARBA" id="ARBA00022691"/>
    </source>
</evidence>
<comment type="similarity">
    <text evidence="6">Belongs to the class IV-like SAM-binding methyltransferase superfamily. RNA methyltransferase TrmH family. TrmL subfamily.</text>
</comment>
<dbReference type="RefSeq" id="WP_167952708.1">
    <property type="nucleotide sequence ID" value="NZ_JAATJE010000001.1"/>
</dbReference>
<dbReference type="PIRSF" id="PIRSF029256">
    <property type="entry name" value="SpoU_TrmH_prd"/>
    <property type="match status" value="1"/>
</dbReference>
<evidence type="ECO:0000256" key="5">
    <source>
        <dbReference type="ARBA" id="ARBA00022694"/>
    </source>
</evidence>
<comment type="subcellular location">
    <subcellularLocation>
        <location evidence="6">Cytoplasm</location>
    </subcellularLocation>
</comment>
<sequence>MRIALEQPEIAGNVGAVLRLAACFAVPVDIIEPLGFAWSDARVRRAGMDYADRVDVSRHADWAAFRAARPGRIVLLTTHGDTALSDVAFSADDILLMGSEGSGATPVARAAAAIAARIPIAPGLRSLNLSVATGIAVHEALCQTGALPR</sequence>
<comment type="caution">
    <text evidence="8">The sequence shown here is derived from an EMBL/GenBank/DDBJ whole genome shotgun (WGS) entry which is preliminary data.</text>
</comment>
<protein>
    <recommendedName>
        <fullName evidence="6">tRNA (cytidine(34)-2'-O)-methyltransferase</fullName>
        <ecNumber evidence="6">2.1.1.207</ecNumber>
    </recommendedName>
    <alternativeName>
        <fullName evidence="6">tRNA (cytidine/uridine-2'-O-)-methyltransferase TrmL</fullName>
    </alternativeName>
</protein>
<evidence type="ECO:0000259" key="7">
    <source>
        <dbReference type="Pfam" id="PF00588"/>
    </source>
</evidence>
<reference evidence="8 9" key="1">
    <citation type="submission" date="2020-03" db="EMBL/GenBank/DDBJ databases">
        <title>Genomic Encyclopedia of Type Strains, Phase IV (KMG-IV): sequencing the most valuable type-strain genomes for metagenomic binning, comparative biology and taxonomic classification.</title>
        <authorList>
            <person name="Goeker M."/>
        </authorList>
    </citation>
    <scope>NUCLEOTIDE SEQUENCE [LARGE SCALE GENOMIC DNA]</scope>
    <source>
        <strain evidence="8 9">DSM 27651</strain>
    </source>
</reference>
<evidence type="ECO:0000256" key="3">
    <source>
        <dbReference type="ARBA" id="ARBA00022679"/>
    </source>
</evidence>
<keyword evidence="1 6" id="KW-0963">Cytoplasm</keyword>
<dbReference type="Proteomes" id="UP000734218">
    <property type="component" value="Unassembled WGS sequence"/>
</dbReference>
<comment type="catalytic activity">
    <reaction evidence="6">
        <text>5-carboxymethylaminomethyluridine(34) in tRNA(Leu) + S-adenosyl-L-methionine = 5-carboxymethylaminomethyl-2'-O-methyluridine(34) in tRNA(Leu) + S-adenosyl-L-homocysteine + H(+)</text>
        <dbReference type="Rhea" id="RHEA:43088"/>
        <dbReference type="Rhea" id="RHEA-COMP:10333"/>
        <dbReference type="Rhea" id="RHEA-COMP:10334"/>
        <dbReference type="ChEBI" id="CHEBI:15378"/>
        <dbReference type="ChEBI" id="CHEBI:57856"/>
        <dbReference type="ChEBI" id="CHEBI:59789"/>
        <dbReference type="ChEBI" id="CHEBI:74508"/>
        <dbReference type="ChEBI" id="CHEBI:74511"/>
        <dbReference type="EC" id="2.1.1.207"/>
    </reaction>
</comment>
<feature type="domain" description="tRNA/rRNA methyltransferase SpoU type" evidence="7">
    <location>
        <begin position="2"/>
        <end position="137"/>
    </location>
</feature>
<evidence type="ECO:0000313" key="9">
    <source>
        <dbReference type="Proteomes" id="UP000734218"/>
    </source>
</evidence>
<feature type="binding site" evidence="6">
    <location>
        <position position="76"/>
    </location>
    <ligand>
        <name>S-adenosyl-L-methionine</name>
        <dbReference type="ChEBI" id="CHEBI:59789"/>
    </ligand>
</feature>
<dbReference type="PANTHER" id="PTHR42971:SF1">
    <property type="entry name" value="TRNA (CYTIDINE(34)-2'-O)-METHYLTRANSFERASE"/>
    <property type="match status" value="1"/>
</dbReference>
<organism evidence="8 9">
    <name type="scientific">Sphingomonas jejuensis</name>
    <dbReference type="NCBI Taxonomy" id="904715"/>
    <lineage>
        <taxon>Bacteria</taxon>
        <taxon>Pseudomonadati</taxon>
        <taxon>Pseudomonadota</taxon>
        <taxon>Alphaproteobacteria</taxon>
        <taxon>Sphingomonadales</taxon>
        <taxon>Sphingomonadaceae</taxon>
        <taxon>Sphingomonas</taxon>
    </lineage>
</organism>
<feature type="binding site" evidence="6">
    <location>
        <position position="126"/>
    </location>
    <ligand>
        <name>S-adenosyl-L-methionine</name>
        <dbReference type="ChEBI" id="CHEBI:59789"/>
    </ligand>
</feature>
<dbReference type="GO" id="GO:0032259">
    <property type="term" value="P:methylation"/>
    <property type="evidence" value="ECO:0007669"/>
    <property type="project" value="UniProtKB-KW"/>
</dbReference>
<evidence type="ECO:0000313" key="8">
    <source>
        <dbReference type="EMBL" id="NJC33048.1"/>
    </source>
</evidence>
<dbReference type="InterPro" id="IPR001537">
    <property type="entry name" value="SpoU_MeTrfase"/>
</dbReference>
<dbReference type="InterPro" id="IPR029028">
    <property type="entry name" value="Alpha/beta_knot_MTases"/>
</dbReference>
<feature type="binding site" evidence="6">
    <location>
        <position position="118"/>
    </location>
    <ligand>
        <name>S-adenosyl-L-methionine</name>
        <dbReference type="ChEBI" id="CHEBI:59789"/>
    </ligand>
</feature>
<dbReference type="Pfam" id="PF00588">
    <property type="entry name" value="SpoU_methylase"/>
    <property type="match status" value="1"/>
</dbReference>
<evidence type="ECO:0000256" key="6">
    <source>
        <dbReference type="HAMAP-Rule" id="MF_01885"/>
    </source>
</evidence>
<gene>
    <name evidence="6" type="primary">trmL</name>
    <name evidence="8" type="ORF">GGR88_000522</name>
</gene>
<name>A0ABX0XI82_9SPHN</name>
<dbReference type="Gene3D" id="3.40.1280.10">
    <property type="match status" value="1"/>
</dbReference>
<comment type="subunit">
    <text evidence="6">Homodimer.</text>
</comment>